<keyword evidence="9" id="KW-1185">Reference proteome</keyword>
<dbReference type="InterPro" id="IPR036282">
    <property type="entry name" value="Glutathione-S-Trfase_C_sf"/>
</dbReference>
<dbReference type="EC" id="2.5.1.18" evidence="5"/>
<comment type="similarity">
    <text evidence="3">Belongs to the GST superfamily. Tau family.</text>
</comment>
<dbReference type="EMBL" id="BTGU01007085">
    <property type="protein sequence ID" value="GMN27778.1"/>
    <property type="molecule type" value="Genomic_DNA"/>
</dbReference>
<sequence>MKNIAASPDEEGKKAAVEQVMTGLSLLEKAHGEISKGKPFFGGDHIGYLDIALGGLLGWLRVTQNFSGLKLIDPESTPNLSHWAEKFSQDPAVSRVLPDTEKLSEFAKLIFSKFKAAQ</sequence>
<keyword evidence="5" id="KW-0963">Cytoplasm</keyword>
<evidence type="ECO:0000313" key="8">
    <source>
        <dbReference type="EMBL" id="GMN27778.1"/>
    </source>
</evidence>
<evidence type="ECO:0000313" key="9">
    <source>
        <dbReference type="Proteomes" id="UP001187192"/>
    </source>
</evidence>
<dbReference type="AlphaFoldDB" id="A0AA87ZIM4"/>
<dbReference type="PANTHER" id="PTHR11260:SF615">
    <property type="entry name" value="GLUTATHIONE S-TRANSFERASE U17"/>
    <property type="match status" value="1"/>
</dbReference>
<dbReference type="PANTHER" id="PTHR11260">
    <property type="entry name" value="GLUTATHIONE S-TRANSFERASE, GST, SUPERFAMILY, GST DOMAIN CONTAINING"/>
    <property type="match status" value="1"/>
</dbReference>
<dbReference type="SUPFAM" id="SSF47616">
    <property type="entry name" value="GST C-terminal domain-like"/>
    <property type="match status" value="1"/>
</dbReference>
<keyword evidence="1" id="KW-0216">Detoxification</keyword>
<comment type="subcellular location">
    <subcellularLocation>
        <location evidence="5">Cytoplasm</location>
        <location evidence="5">Cytosol</location>
    </subcellularLocation>
</comment>
<evidence type="ECO:0000259" key="6">
    <source>
        <dbReference type="PROSITE" id="PS50405"/>
    </source>
</evidence>
<evidence type="ECO:0000256" key="3">
    <source>
        <dbReference type="ARBA" id="ARBA00025743"/>
    </source>
</evidence>
<dbReference type="EMBL" id="BTGU01007084">
    <property type="protein sequence ID" value="GMN27751.1"/>
    <property type="molecule type" value="Genomic_DNA"/>
</dbReference>
<dbReference type="Gene3D" id="1.20.1050.10">
    <property type="match status" value="1"/>
</dbReference>
<evidence type="ECO:0000256" key="4">
    <source>
        <dbReference type="ARBA" id="ARBA00047960"/>
    </source>
</evidence>
<dbReference type="GO" id="GO:0004364">
    <property type="term" value="F:glutathione transferase activity"/>
    <property type="evidence" value="ECO:0007669"/>
    <property type="project" value="UniProtKB-UniRule"/>
</dbReference>
<organism evidence="7 9">
    <name type="scientific">Ficus carica</name>
    <name type="common">Common fig</name>
    <dbReference type="NCBI Taxonomy" id="3494"/>
    <lineage>
        <taxon>Eukaryota</taxon>
        <taxon>Viridiplantae</taxon>
        <taxon>Streptophyta</taxon>
        <taxon>Embryophyta</taxon>
        <taxon>Tracheophyta</taxon>
        <taxon>Spermatophyta</taxon>
        <taxon>Magnoliopsida</taxon>
        <taxon>eudicotyledons</taxon>
        <taxon>Gunneridae</taxon>
        <taxon>Pentapetalae</taxon>
        <taxon>rosids</taxon>
        <taxon>fabids</taxon>
        <taxon>Rosales</taxon>
        <taxon>Moraceae</taxon>
        <taxon>Ficeae</taxon>
        <taxon>Ficus</taxon>
    </lineage>
</organism>
<keyword evidence="2 5" id="KW-0808">Transferase</keyword>
<dbReference type="PROSITE" id="PS50405">
    <property type="entry name" value="GST_CTER"/>
    <property type="match status" value="1"/>
</dbReference>
<dbReference type="InterPro" id="IPR045073">
    <property type="entry name" value="Omega/Tau-like"/>
</dbReference>
<dbReference type="InterPro" id="IPR045074">
    <property type="entry name" value="GST_C_Tau"/>
</dbReference>
<comment type="catalytic activity">
    <reaction evidence="4 5">
        <text>RX + glutathione = an S-substituted glutathione + a halide anion + H(+)</text>
        <dbReference type="Rhea" id="RHEA:16437"/>
        <dbReference type="ChEBI" id="CHEBI:15378"/>
        <dbReference type="ChEBI" id="CHEBI:16042"/>
        <dbReference type="ChEBI" id="CHEBI:17792"/>
        <dbReference type="ChEBI" id="CHEBI:57925"/>
        <dbReference type="ChEBI" id="CHEBI:90779"/>
        <dbReference type="EC" id="2.5.1.18"/>
    </reaction>
</comment>
<dbReference type="GO" id="GO:0006749">
    <property type="term" value="P:glutathione metabolic process"/>
    <property type="evidence" value="ECO:0007669"/>
    <property type="project" value="InterPro"/>
</dbReference>
<comment type="caution">
    <text evidence="7">The sequence shown here is derived from an EMBL/GenBank/DDBJ whole genome shotgun (WGS) entry which is preliminary data.</text>
</comment>
<feature type="domain" description="GST C-terminal" evidence="6">
    <location>
        <begin position="1"/>
        <end position="106"/>
    </location>
</feature>
<comment type="function">
    <text evidence="5">Is involved in the conjugation of reduced glutathione to a wide number of exogenous and endogenous hydrophobic electrophiles.</text>
</comment>
<dbReference type="CDD" id="cd03185">
    <property type="entry name" value="GST_C_Tau"/>
    <property type="match status" value="1"/>
</dbReference>
<evidence type="ECO:0000256" key="5">
    <source>
        <dbReference type="RuleBase" id="RU369102"/>
    </source>
</evidence>
<protein>
    <recommendedName>
        <fullName evidence="5">Glutathione S-transferase</fullName>
        <ecNumber evidence="5">2.5.1.18</ecNumber>
    </recommendedName>
</protein>
<proteinExistence type="inferred from homology"/>
<evidence type="ECO:0000256" key="1">
    <source>
        <dbReference type="ARBA" id="ARBA00022575"/>
    </source>
</evidence>
<gene>
    <name evidence="7" type="ORF">TIFTF001_049392</name>
    <name evidence="8" type="ORF">TIFTF001_049395</name>
</gene>
<dbReference type="Pfam" id="PF13410">
    <property type="entry name" value="GST_C_2"/>
    <property type="match status" value="1"/>
</dbReference>
<evidence type="ECO:0000313" key="7">
    <source>
        <dbReference type="EMBL" id="GMN27751.1"/>
    </source>
</evidence>
<accession>A0AA87ZIM4</accession>
<dbReference type="GO" id="GO:0009407">
    <property type="term" value="P:toxin catabolic process"/>
    <property type="evidence" value="ECO:0007669"/>
    <property type="project" value="UniProtKB-ARBA"/>
</dbReference>
<dbReference type="InterPro" id="IPR010987">
    <property type="entry name" value="Glutathione-S-Trfase_C-like"/>
</dbReference>
<dbReference type="Proteomes" id="UP001187192">
    <property type="component" value="Unassembled WGS sequence"/>
</dbReference>
<name>A0AA87ZIM4_FICCA</name>
<reference evidence="7" key="1">
    <citation type="submission" date="2023-07" db="EMBL/GenBank/DDBJ databases">
        <title>draft genome sequence of fig (Ficus carica).</title>
        <authorList>
            <person name="Takahashi T."/>
            <person name="Nishimura K."/>
        </authorList>
    </citation>
    <scope>NUCLEOTIDE SEQUENCE</scope>
</reference>
<dbReference type="FunFam" id="1.20.1050.10:FF:000016">
    <property type="entry name" value="Glutathione S-transferase U9"/>
    <property type="match status" value="1"/>
</dbReference>
<evidence type="ECO:0000256" key="2">
    <source>
        <dbReference type="ARBA" id="ARBA00022679"/>
    </source>
</evidence>
<dbReference type="GO" id="GO:0005829">
    <property type="term" value="C:cytosol"/>
    <property type="evidence" value="ECO:0007669"/>
    <property type="project" value="UniProtKB-SubCell"/>
</dbReference>